<dbReference type="InterPro" id="IPR051203">
    <property type="entry name" value="Polysaccharide_Synthase-Rel"/>
</dbReference>
<evidence type="ECO:0000313" key="6">
    <source>
        <dbReference type="EMBL" id="MBO6971871.1"/>
    </source>
</evidence>
<dbReference type="Pfam" id="PF02629">
    <property type="entry name" value="CoA_binding"/>
    <property type="match status" value="1"/>
</dbReference>
<feature type="transmembrane region" description="Helical" evidence="3">
    <location>
        <begin position="53"/>
        <end position="74"/>
    </location>
</feature>
<feature type="transmembrane region" description="Helical" evidence="3">
    <location>
        <begin position="27"/>
        <end position="47"/>
    </location>
</feature>
<feature type="domain" description="Polysaccharide biosynthesis protein CapD-like" evidence="5">
    <location>
        <begin position="229"/>
        <end position="533"/>
    </location>
</feature>
<dbReference type="SUPFAM" id="SSF51735">
    <property type="entry name" value="NAD(P)-binding Rossmann-fold domains"/>
    <property type="match status" value="2"/>
</dbReference>
<dbReference type="Proteomes" id="UP000668060">
    <property type="component" value="Unassembled WGS sequence"/>
</dbReference>
<dbReference type="AlphaFoldDB" id="A0A9D9BXE1"/>
<dbReference type="InterPro" id="IPR003781">
    <property type="entry name" value="CoA-bd"/>
</dbReference>
<keyword evidence="3" id="KW-0812">Transmembrane</keyword>
<accession>A0A9D9BXE1</accession>
<keyword evidence="2" id="KW-0175">Coiled coil</keyword>
<gene>
    <name evidence="6" type="ORF">JJ842_08095</name>
</gene>
<evidence type="ECO:0000313" key="7">
    <source>
        <dbReference type="Proteomes" id="UP000668060"/>
    </source>
</evidence>
<feature type="domain" description="CoA-binding" evidence="4">
    <location>
        <begin position="90"/>
        <end position="177"/>
    </location>
</feature>
<dbReference type="Gene3D" id="3.40.50.720">
    <property type="entry name" value="NAD(P)-binding Rossmann-like Domain"/>
    <property type="match status" value="2"/>
</dbReference>
<feature type="coiled-coil region" evidence="2">
    <location>
        <begin position="533"/>
        <end position="560"/>
    </location>
</feature>
<name>A0A9D9BXE1_PROMR</name>
<dbReference type="InterPro" id="IPR036291">
    <property type="entry name" value="NAD(P)-bd_dom_sf"/>
</dbReference>
<evidence type="ECO:0000256" key="1">
    <source>
        <dbReference type="ARBA" id="ARBA00007430"/>
    </source>
</evidence>
<dbReference type="EMBL" id="JAEPLN010000001">
    <property type="protein sequence ID" value="MBO6971871.1"/>
    <property type="molecule type" value="Genomic_DNA"/>
</dbReference>
<feature type="transmembrane region" description="Helical" evidence="3">
    <location>
        <begin position="94"/>
        <end position="113"/>
    </location>
</feature>
<reference evidence="6" key="1">
    <citation type="journal article" date="2021" name="Front. Mar. Sci.">
        <title>Genomes of Diverse Isolates of Prochlorococcus High-Light-Adapted Clade II in the Western Pacific Ocean.</title>
        <authorList>
            <person name="Yan W."/>
            <person name="Feng X."/>
            <person name="Zhang W."/>
            <person name="Nawaz M.Z."/>
            <person name="Luo T."/>
            <person name="Zhang R."/>
            <person name="Jiao N."/>
        </authorList>
    </citation>
    <scope>NUCLEOTIDE SEQUENCE</scope>
    <source>
        <strain evidence="6">CUG1433</strain>
    </source>
</reference>
<dbReference type="Pfam" id="PF02719">
    <property type="entry name" value="Polysacc_synt_2"/>
    <property type="match status" value="1"/>
</dbReference>
<organism evidence="6 7">
    <name type="scientific">Prochlorococcus marinus CUG1433</name>
    <dbReference type="NCBI Taxonomy" id="2774506"/>
    <lineage>
        <taxon>Bacteria</taxon>
        <taxon>Bacillati</taxon>
        <taxon>Cyanobacteriota</taxon>
        <taxon>Cyanophyceae</taxon>
        <taxon>Synechococcales</taxon>
        <taxon>Prochlorococcaceae</taxon>
        <taxon>Prochlorococcus</taxon>
    </lineage>
</organism>
<dbReference type="InterPro" id="IPR003869">
    <property type="entry name" value="Polysac_CapD-like"/>
</dbReference>
<dbReference type="PANTHER" id="PTHR43318:SF1">
    <property type="entry name" value="POLYSACCHARIDE BIOSYNTHESIS PROTEIN EPSC-RELATED"/>
    <property type="match status" value="1"/>
</dbReference>
<dbReference type="CDD" id="cd05237">
    <property type="entry name" value="UDP_invert_4-6DH_SDR_e"/>
    <property type="match status" value="1"/>
</dbReference>
<evidence type="ECO:0000259" key="5">
    <source>
        <dbReference type="Pfam" id="PF02719"/>
    </source>
</evidence>
<evidence type="ECO:0000256" key="2">
    <source>
        <dbReference type="SAM" id="Coils"/>
    </source>
</evidence>
<protein>
    <submittedName>
        <fullName evidence="6">Polysaccharide biosynthesis protein</fullName>
    </submittedName>
</protein>
<keyword evidence="3" id="KW-1133">Transmembrane helix</keyword>
<sequence length="577" mass="64834">MIFLSCIFYILNGNYLSISRYIKSSEIYIIAYRNFILISIVLLISYFTNLERLGIKVSFLFWFISSFINIISRFSLKEIFIYAGYLKSKKITKVAIYGAGAAGAQLASSLFLAGTHKIIVFFDDSPNLYGRKLLGIKIYNSRDIYKFKSKIDQILFAIPSLSKKDSKKVLERIKKNEIPVLKVPSIKDLTTGNLSINSLRPIDIEDLLGRVAVEPNKKLLKASTDNLNICITGAGGSIGKQIFKEIIKLKPNSLLLIDCSEYSLYSLQQEIVDRLGEENYLKINLILGDVKDYKLVKSLFKEYKIDIVYHAAAYKHVPLIEQNPLQGIENNIFSTYAICKAAEELNLSKVTLISTDKAVRPTNVMGATKRFAELILQSFAEKIEIYNSTKEESINFKRSKFLIVRFGNVLGSSGSVVPLFKKQIASGGPITLTDDRVIRYFMTLSEAAQLVIQATSLSKGGDVFILDMGAPVKIRDLAEQMIRLSGLKVKTKNEKSGDIEIVNIGLRPGEKLYEELLIEGDPMKTPHPLIFRANEVKVNYEELSQGINQLKKAINDLDKSSAMEILSRFVPDWTKGS</sequence>
<keyword evidence="3" id="KW-0472">Membrane</keyword>
<evidence type="ECO:0000256" key="3">
    <source>
        <dbReference type="SAM" id="Phobius"/>
    </source>
</evidence>
<dbReference type="PANTHER" id="PTHR43318">
    <property type="entry name" value="UDP-N-ACETYLGLUCOSAMINE 4,6-DEHYDRATASE"/>
    <property type="match status" value="1"/>
</dbReference>
<evidence type="ECO:0000259" key="4">
    <source>
        <dbReference type="Pfam" id="PF02629"/>
    </source>
</evidence>
<proteinExistence type="inferred from homology"/>
<comment type="similarity">
    <text evidence="1">Belongs to the polysaccharide synthase family.</text>
</comment>
<comment type="caution">
    <text evidence="6">The sequence shown here is derived from an EMBL/GenBank/DDBJ whole genome shotgun (WGS) entry which is preliminary data.</text>
</comment>